<comment type="caution">
    <text evidence="5">The sequence shown here is derived from an EMBL/GenBank/DDBJ whole genome shotgun (WGS) entry which is preliminary data.</text>
</comment>
<keyword evidence="1 3" id="KW-0732">Signal</keyword>
<name>A0AAD7HGH6_9AGAR</name>
<sequence>MFSALKLWVVMLVVSVAFAVDIQVPETPASGGMTTITWTTDPSFTQPFSIELVHPDFNNAFAIANNVKASLGTLNVSLPTVAPGDGYTLEFVNITNINQKYGTSPSFSIAAAPSTTASSTATSPGTSGTAPSVSAASAE</sequence>
<evidence type="ECO:0000313" key="5">
    <source>
        <dbReference type="EMBL" id="KAJ7719988.1"/>
    </source>
</evidence>
<feature type="signal peptide" evidence="3">
    <location>
        <begin position="1"/>
        <end position="19"/>
    </location>
</feature>
<dbReference type="Pfam" id="PF10342">
    <property type="entry name" value="Kre9_KNH"/>
    <property type="match status" value="1"/>
</dbReference>
<keyword evidence="6" id="KW-1185">Reference proteome</keyword>
<protein>
    <recommendedName>
        <fullName evidence="4">Yeast cell wall synthesis Kre9/Knh1-like N-terminal domain-containing protein</fullName>
    </recommendedName>
</protein>
<reference evidence="5" key="1">
    <citation type="submission" date="2023-03" db="EMBL/GenBank/DDBJ databases">
        <title>Massive genome expansion in bonnet fungi (Mycena s.s.) driven by repeated elements and novel gene families across ecological guilds.</title>
        <authorList>
            <consortium name="Lawrence Berkeley National Laboratory"/>
            <person name="Harder C.B."/>
            <person name="Miyauchi S."/>
            <person name="Viragh M."/>
            <person name="Kuo A."/>
            <person name="Thoen E."/>
            <person name="Andreopoulos B."/>
            <person name="Lu D."/>
            <person name="Skrede I."/>
            <person name="Drula E."/>
            <person name="Henrissat B."/>
            <person name="Morin E."/>
            <person name="Kohler A."/>
            <person name="Barry K."/>
            <person name="LaButti K."/>
            <person name="Morin E."/>
            <person name="Salamov A."/>
            <person name="Lipzen A."/>
            <person name="Mereny Z."/>
            <person name="Hegedus B."/>
            <person name="Baldrian P."/>
            <person name="Stursova M."/>
            <person name="Weitz H."/>
            <person name="Taylor A."/>
            <person name="Grigoriev I.V."/>
            <person name="Nagy L.G."/>
            <person name="Martin F."/>
            <person name="Kauserud H."/>
        </authorList>
    </citation>
    <scope>NUCLEOTIDE SEQUENCE</scope>
    <source>
        <strain evidence="5">CBHHK188m</strain>
    </source>
</reference>
<proteinExistence type="predicted"/>
<dbReference type="AlphaFoldDB" id="A0AAD7HGH6"/>
<organism evidence="5 6">
    <name type="scientific">Mycena maculata</name>
    <dbReference type="NCBI Taxonomy" id="230809"/>
    <lineage>
        <taxon>Eukaryota</taxon>
        <taxon>Fungi</taxon>
        <taxon>Dikarya</taxon>
        <taxon>Basidiomycota</taxon>
        <taxon>Agaricomycotina</taxon>
        <taxon>Agaricomycetes</taxon>
        <taxon>Agaricomycetidae</taxon>
        <taxon>Agaricales</taxon>
        <taxon>Marasmiineae</taxon>
        <taxon>Mycenaceae</taxon>
        <taxon>Mycena</taxon>
    </lineage>
</organism>
<dbReference type="InterPro" id="IPR018466">
    <property type="entry name" value="Kre9/Knh1-like_N"/>
</dbReference>
<dbReference type="EMBL" id="JARJLG010000285">
    <property type="protein sequence ID" value="KAJ7719988.1"/>
    <property type="molecule type" value="Genomic_DNA"/>
</dbReference>
<gene>
    <name evidence="5" type="ORF">DFH07DRAFT_309549</name>
</gene>
<evidence type="ECO:0000256" key="3">
    <source>
        <dbReference type="SAM" id="SignalP"/>
    </source>
</evidence>
<evidence type="ECO:0000256" key="1">
    <source>
        <dbReference type="ARBA" id="ARBA00022729"/>
    </source>
</evidence>
<feature type="region of interest" description="Disordered" evidence="2">
    <location>
        <begin position="113"/>
        <end position="139"/>
    </location>
</feature>
<dbReference type="Proteomes" id="UP001215280">
    <property type="component" value="Unassembled WGS sequence"/>
</dbReference>
<evidence type="ECO:0000259" key="4">
    <source>
        <dbReference type="Pfam" id="PF10342"/>
    </source>
</evidence>
<feature type="compositionally biased region" description="Low complexity" evidence="2">
    <location>
        <begin position="113"/>
        <end position="132"/>
    </location>
</feature>
<feature type="chain" id="PRO_5042021818" description="Yeast cell wall synthesis Kre9/Knh1-like N-terminal domain-containing protein" evidence="3">
    <location>
        <begin position="20"/>
        <end position="139"/>
    </location>
</feature>
<evidence type="ECO:0000256" key="2">
    <source>
        <dbReference type="SAM" id="MobiDB-lite"/>
    </source>
</evidence>
<feature type="domain" description="Yeast cell wall synthesis Kre9/Knh1-like N-terminal" evidence="4">
    <location>
        <begin position="30"/>
        <end position="109"/>
    </location>
</feature>
<accession>A0AAD7HGH6</accession>
<evidence type="ECO:0000313" key="6">
    <source>
        <dbReference type="Proteomes" id="UP001215280"/>
    </source>
</evidence>